<name>A0AA35YZH6_LACSI</name>
<dbReference type="SUPFAM" id="SSF50249">
    <property type="entry name" value="Nucleic acid-binding proteins"/>
    <property type="match status" value="1"/>
</dbReference>
<evidence type="ECO:0000256" key="1">
    <source>
        <dbReference type="SAM" id="MobiDB-lite"/>
    </source>
</evidence>
<keyword evidence="3" id="KW-1185">Reference proteome</keyword>
<dbReference type="PANTHER" id="PTHR48463">
    <property type="entry name" value="DUF223 DOMAIN-CONTAINING PROTEIN"/>
    <property type="match status" value="1"/>
</dbReference>
<accession>A0AA35YZH6</accession>
<sequence>MNTISDLTYGCAGNPLQIRILRKWKPQFRRHETWFLGVDKNGDAIQILGQRTNQSFIESIFTVSNCYTLSHYNCPNLDEYQKIVENNIYVDVGLASAIERIPDTVTIPRTWFRFVSEPGLNDFAENPPYLPDFIGLLSRLRECKKECIDEPEKFNREELASPPTATIVVVTSLKASSFGGHGIIASPIFQYKLNVTITDPTGSIPTTLSDNTAHKLFGAGPDKIITDTSDKDKKTLPLIIKECEGKLRHMYVQMTRSSTKNNIRFIIIGIEDGSSISQSAIPATPLPSTQSTVTKGHTNIPLSSSSHSTTIARNLSFEDKSPYDKEGKPDIIEAAQTKLEEGFDMPNTNYGTMPIDTDDSNYNTIKNIMQEVEVEDVSMADNISFMLASIHKRIGKYKRTMATHPRN</sequence>
<evidence type="ECO:0000313" key="2">
    <source>
        <dbReference type="EMBL" id="CAI9283145.1"/>
    </source>
</evidence>
<dbReference type="InterPro" id="IPR012340">
    <property type="entry name" value="NA-bd_OB-fold"/>
</dbReference>
<gene>
    <name evidence="2" type="ORF">LSALG_LOCUS22754</name>
</gene>
<organism evidence="2 3">
    <name type="scientific">Lactuca saligna</name>
    <name type="common">Willowleaf lettuce</name>
    <dbReference type="NCBI Taxonomy" id="75948"/>
    <lineage>
        <taxon>Eukaryota</taxon>
        <taxon>Viridiplantae</taxon>
        <taxon>Streptophyta</taxon>
        <taxon>Embryophyta</taxon>
        <taxon>Tracheophyta</taxon>
        <taxon>Spermatophyta</taxon>
        <taxon>Magnoliopsida</taxon>
        <taxon>eudicotyledons</taxon>
        <taxon>Gunneridae</taxon>
        <taxon>Pentapetalae</taxon>
        <taxon>asterids</taxon>
        <taxon>campanulids</taxon>
        <taxon>Asterales</taxon>
        <taxon>Asteraceae</taxon>
        <taxon>Cichorioideae</taxon>
        <taxon>Cichorieae</taxon>
        <taxon>Lactucinae</taxon>
        <taxon>Lactuca</taxon>
    </lineage>
</organism>
<evidence type="ECO:0000313" key="3">
    <source>
        <dbReference type="Proteomes" id="UP001177003"/>
    </source>
</evidence>
<proteinExistence type="predicted"/>
<reference evidence="2" key="1">
    <citation type="submission" date="2023-04" db="EMBL/GenBank/DDBJ databases">
        <authorList>
            <person name="Vijverberg K."/>
            <person name="Xiong W."/>
            <person name="Schranz E."/>
        </authorList>
    </citation>
    <scope>NUCLEOTIDE SEQUENCE</scope>
</reference>
<dbReference type="Gene3D" id="2.40.50.140">
    <property type="entry name" value="Nucleic acid-binding proteins"/>
    <property type="match status" value="1"/>
</dbReference>
<dbReference type="Proteomes" id="UP001177003">
    <property type="component" value="Chromosome 4"/>
</dbReference>
<feature type="region of interest" description="Disordered" evidence="1">
    <location>
        <begin position="285"/>
        <end position="307"/>
    </location>
</feature>
<protein>
    <submittedName>
        <fullName evidence="2">Uncharacterized protein</fullName>
    </submittedName>
</protein>
<dbReference type="PANTHER" id="PTHR48463:SF1">
    <property type="entry name" value="DUF223 DOMAIN-CONTAINING PROTEIN"/>
    <property type="match status" value="1"/>
</dbReference>
<dbReference type="EMBL" id="OX465080">
    <property type="protein sequence ID" value="CAI9283145.1"/>
    <property type="molecule type" value="Genomic_DNA"/>
</dbReference>
<dbReference type="AlphaFoldDB" id="A0AA35YZH6"/>
<feature type="compositionally biased region" description="Polar residues" evidence="1">
    <location>
        <begin position="286"/>
        <end position="307"/>
    </location>
</feature>